<accession>A0A165ZUU1</accession>
<feature type="region of interest" description="Disordered" evidence="1">
    <location>
        <begin position="1"/>
        <end position="30"/>
    </location>
</feature>
<keyword evidence="3" id="KW-1185">Reference proteome</keyword>
<sequence length="82" mass="8775">MPLLSAVKNAFTRGTNLDGYEEESGDQKTEHTKQIVVEHQLNDDAHVPGTAAAAETHHISPADAPFPPQTPATAEAVETRKS</sequence>
<evidence type="ECO:0000313" key="2">
    <source>
        <dbReference type="EMBL" id="KZV85759.1"/>
    </source>
</evidence>
<evidence type="ECO:0000313" key="3">
    <source>
        <dbReference type="Proteomes" id="UP000077266"/>
    </source>
</evidence>
<name>A0A165ZUU1_EXIGL</name>
<reference evidence="2 3" key="1">
    <citation type="journal article" date="2016" name="Mol. Biol. Evol.">
        <title>Comparative Genomics of Early-Diverging Mushroom-Forming Fungi Provides Insights into the Origins of Lignocellulose Decay Capabilities.</title>
        <authorList>
            <person name="Nagy L.G."/>
            <person name="Riley R."/>
            <person name="Tritt A."/>
            <person name="Adam C."/>
            <person name="Daum C."/>
            <person name="Floudas D."/>
            <person name="Sun H."/>
            <person name="Yadav J.S."/>
            <person name="Pangilinan J."/>
            <person name="Larsson K.H."/>
            <person name="Matsuura K."/>
            <person name="Barry K."/>
            <person name="Labutti K."/>
            <person name="Kuo R."/>
            <person name="Ohm R.A."/>
            <person name="Bhattacharya S.S."/>
            <person name="Shirouzu T."/>
            <person name="Yoshinaga Y."/>
            <person name="Martin F.M."/>
            <person name="Grigoriev I.V."/>
            <person name="Hibbett D.S."/>
        </authorList>
    </citation>
    <scope>NUCLEOTIDE SEQUENCE [LARGE SCALE GENOMIC DNA]</scope>
    <source>
        <strain evidence="2 3">HHB12029</strain>
    </source>
</reference>
<protein>
    <submittedName>
        <fullName evidence="2">Uncharacterized protein</fullName>
    </submittedName>
</protein>
<dbReference type="EMBL" id="KV426177">
    <property type="protein sequence ID" value="KZV85759.1"/>
    <property type="molecule type" value="Genomic_DNA"/>
</dbReference>
<evidence type="ECO:0000256" key="1">
    <source>
        <dbReference type="SAM" id="MobiDB-lite"/>
    </source>
</evidence>
<feature type="region of interest" description="Disordered" evidence="1">
    <location>
        <begin position="47"/>
        <end position="82"/>
    </location>
</feature>
<dbReference type="AlphaFoldDB" id="A0A165ZUU1"/>
<dbReference type="Proteomes" id="UP000077266">
    <property type="component" value="Unassembled WGS sequence"/>
</dbReference>
<gene>
    <name evidence="2" type="ORF">EXIGLDRAFT_775228</name>
</gene>
<organism evidence="2 3">
    <name type="scientific">Exidia glandulosa HHB12029</name>
    <dbReference type="NCBI Taxonomy" id="1314781"/>
    <lineage>
        <taxon>Eukaryota</taxon>
        <taxon>Fungi</taxon>
        <taxon>Dikarya</taxon>
        <taxon>Basidiomycota</taxon>
        <taxon>Agaricomycotina</taxon>
        <taxon>Agaricomycetes</taxon>
        <taxon>Auriculariales</taxon>
        <taxon>Exidiaceae</taxon>
        <taxon>Exidia</taxon>
    </lineage>
</organism>
<dbReference type="InParanoid" id="A0A165ZUU1"/>
<proteinExistence type="predicted"/>